<accession>A0AAV9FKY9</accession>
<dbReference type="InterPro" id="IPR002110">
    <property type="entry name" value="Ankyrin_rpt"/>
</dbReference>
<feature type="repeat" description="ANK" evidence="7">
    <location>
        <begin position="151"/>
        <end position="183"/>
    </location>
</feature>
<organism evidence="11 12">
    <name type="scientific">Acorus calamus</name>
    <name type="common">Sweet flag</name>
    <dbReference type="NCBI Taxonomy" id="4465"/>
    <lineage>
        <taxon>Eukaryota</taxon>
        <taxon>Viridiplantae</taxon>
        <taxon>Streptophyta</taxon>
        <taxon>Embryophyta</taxon>
        <taxon>Tracheophyta</taxon>
        <taxon>Spermatophyta</taxon>
        <taxon>Magnoliopsida</taxon>
        <taxon>Liliopsida</taxon>
        <taxon>Acoraceae</taxon>
        <taxon>Acorus</taxon>
    </lineage>
</organism>
<feature type="compositionally biased region" description="Basic residues" evidence="8">
    <location>
        <begin position="348"/>
        <end position="357"/>
    </location>
</feature>
<feature type="transmembrane region" description="Helical" evidence="9">
    <location>
        <begin position="441"/>
        <end position="464"/>
    </location>
</feature>
<feature type="domain" description="PGG" evidence="10">
    <location>
        <begin position="391"/>
        <end position="503"/>
    </location>
</feature>
<feature type="repeat" description="ANK" evidence="7">
    <location>
        <begin position="194"/>
        <end position="217"/>
    </location>
</feature>
<comment type="caution">
    <text evidence="11">The sequence shown here is derived from an EMBL/GenBank/DDBJ whole genome shotgun (WGS) entry which is preliminary data.</text>
</comment>
<keyword evidence="4 9" id="KW-1133">Transmembrane helix</keyword>
<dbReference type="EMBL" id="JAUJYO010000001">
    <property type="protein sequence ID" value="KAK1326449.1"/>
    <property type="molecule type" value="Genomic_DNA"/>
</dbReference>
<feature type="transmembrane region" description="Helical" evidence="9">
    <location>
        <begin position="399"/>
        <end position="421"/>
    </location>
</feature>
<evidence type="ECO:0000256" key="6">
    <source>
        <dbReference type="ARBA" id="ARBA00023136"/>
    </source>
</evidence>
<keyword evidence="6 9" id="KW-0472">Membrane</keyword>
<dbReference type="Pfam" id="PF13962">
    <property type="entry name" value="PGG"/>
    <property type="match status" value="1"/>
</dbReference>
<evidence type="ECO:0000313" key="11">
    <source>
        <dbReference type="EMBL" id="KAK1326449.1"/>
    </source>
</evidence>
<evidence type="ECO:0000256" key="9">
    <source>
        <dbReference type="SAM" id="Phobius"/>
    </source>
</evidence>
<dbReference type="GO" id="GO:0005886">
    <property type="term" value="C:plasma membrane"/>
    <property type="evidence" value="ECO:0007669"/>
    <property type="project" value="TreeGrafter"/>
</dbReference>
<feature type="region of interest" description="Disordered" evidence="8">
    <location>
        <begin position="348"/>
        <end position="389"/>
    </location>
</feature>
<dbReference type="Pfam" id="PF00023">
    <property type="entry name" value="Ank"/>
    <property type="match status" value="1"/>
</dbReference>
<feature type="repeat" description="ANK" evidence="7">
    <location>
        <begin position="228"/>
        <end position="251"/>
    </location>
</feature>
<dbReference type="PANTHER" id="PTHR24186:SF50">
    <property type="entry name" value="ANKYRIN REPEAT-CONTAINING PROTEIN ITN1-LIKE ISOFORM X1"/>
    <property type="match status" value="1"/>
</dbReference>
<dbReference type="Gene3D" id="1.25.40.20">
    <property type="entry name" value="Ankyrin repeat-containing domain"/>
    <property type="match status" value="2"/>
</dbReference>
<dbReference type="InterPro" id="IPR026961">
    <property type="entry name" value="PGG_dom"/>
</dbReference>
<dbReference type="PROSITE" id="PS50088">
    <property type="entry name" value="ANK_REPEAT"/>
    <property type="match status" value="3"/>
</dbReference>
<reference evidence="11" key="2">
    <citation type="submission" date="2023-06" db="EMBL/GenBank/DDBJ databases">
        <authorList>
            <person name="Ma L."/>
            <person name="Liu K.-W."/>
            <person name="Li Z."/>
            <person name="Hsiao Y.-Y."/>
            <person name="Qi Y."/>
            <person name="Fu T."/>
            <person name="Tang G."/>
            <person name="Zhang D."/>
            <person name="Sun W.-H."/>
            <person name="Liu D.-K."/>
            <person name="Li Y."/>
            <person name="Chen G.-Z."/>
            <person name="Liu X.-D."/>
            <person name="Liao X.-Y."/>
            <person name="Jiang Y.-T."/>
            <person name="Yu X."/>
            <person name="Hao Y."/>
            <person name="Huang J."/>
            <person name="Zhao X.-W."/>
            <person name="Ke S."/>
            <person name="Chen Y.-Y."/>
            <person name="Wu W.-L."/>
            <person name="Hsu J.-L."/>
            <person name="Lin Y.-F."/>
            <person name="Huang M.-D."/>
            <person name="Li C.-Y."/>
            <person name="Huang L."/>
            <person name="Wang Z.-W."/>
            <person name="Zhao X."/>
            <person name="Zhong W.-Y."/>
            <person name="Peng D.-H."/>
            <person name="Ahmad S."/>
            <person name="Lan S."/>
            <person name="Zhang J.-S."/>
            <person name="Tsai W.-C."/>
            <person name="Van De Peer Y."/>
            <person name="Liu Z.-J."/>
        </authorList>
    </citation>
    <scope>NUCLEOTIDE SEQUENCE</scope>
    <source>
        <strain evidence="11">CP</strain>
        <tissue evidence="11">Leaves</tissue>
    </source>
</reference>
<dbReference type="InterPro" id="IPR036770">
    <property type="entry name" value="Ankyrin_rpt-contain_sf"/>
</dbReference>
<dbReference type="AlphaFoldDB" id="A0AAV9FKY9"/>
<dbReference type="Proteomes" id="UP001180020">
    <property type="component" value="Unassembled WGS sequence"/>
</dbReference>
<keyword evidence="5 7" id="KW-0040">ANK repeat</keyword>
<evidence type="ECO:0000259" key="10">
    <source>
        <dbReference type="Pfam" id="PF13962"/>
    </source>
</evidence>
<dbReference type="SUPFAM" id="SSF48403">
    <property type="entry name" value="Ankyrin repeat"/>
    <property type="match status" value="1"/>
</dbReference>
<dbReference type="SMART" id="SM00248">
    <property type="entry name" value="ANK"/>
    <property type="match status" value="7"/>
</dbReference>
<dbReference type="PROSITE" id="PS50297">
    <property type="entry name" value="ANK_REP_REGION"/>
    <property type="match status" value="3"/>
</dbReference>
<reference evidence="11" key="1">
    <citation type="journal article" date="2023" name="Nat. Commun.">
        <title>Diploid and tetraploid genomes of Acorus and the evolution of monocots.</title>
        <authorList>
            <person name="Ma L."/>
            <person name="Liu K.W."/>
            <person name="Li Z."/>
            <person name="Hsiao Y.Y."/>
            <person name="Qi Y."/>
            <person name="Fu T."/>
            <person name="Tang G.D."/>
            <person name="Zhang D."/>
            <person name="Sun W.H."/>
            <person name="Liu D.K."/>
            <person name="Li Y."/>
            <person name="Chen G.Z."/>
            <person name="Liu X.D."/>
            <person name="Liao X.Y."/>
            <person name="Jiang Y.T."/>
            <person name="Yu X."/>
            <person name="Hao Y."/>
            <person name="Huang J."/>
            <person name="Zhao X.W."/>
            <person name="Ke S."/>
            <person name="Chen Y.Y."/>
            <person name="Wu W.L."/>
            <person name="Hsu J.L."/>
            <person name="Lin Y.F."/>
            <person name="Huang M.D."/>
            <person name="Li C.Y."/>
            <person name="Huang L."/>
            <person name="Wang Z.W."/>
            <person name="Zhao X."/>
            <person name="Zhong W.Y."/>
            <person name="Peng D.H."/>
            <person name="Ahmad S."/>
            <person name="Lan S."/>
            <person name="Zhang J.S."/>
            <person name="Tsai W.C."/>
            <person name="Van de Peer Y."/>
            <person name="Liu Z.J."/>
        </authorList>
    </citation>
    <scope>NUCLEOTIDE SEQUENCE</scope>
    <source>
        <strain evidence="11">CP</strain>
    </source>
</reference>
<sequence length="586" mass="64006">MSGGPDDCHARRLSEKHPQLIVTKNLAGNTPLHYALKTERYVTSPKQELDNSLFMHFMGVLEEEKKKDLEIGKRTMRLKANEAGESLLFLAADRGLLNSVKRLLTGRVLESDCTGPNGWTALHAAVFRRNMGIAEELLKCKPELNNIGDASGNTPLHYAVAYHDSKMMELMLKFDAAATAADGGKSMAFHGNNDGHTPLHVAAACGYTSMVKAIADKHPGCVTLTDNQGRTVLHVAVQADHLTVVKHILKHPQFAGLINDRDNDGNTPLHLAALNHNHVMVLFLSTSVRHKMDTNPMNNAGRTPRDILDMGDLKRIFAHYAGIYAPLRVLFIEAGGRHGPRLCDLAKKLKQGGKRRQPVATNKKPKARDNDESDSDHEEEDDDGEKGESRTLEKLASNLMLVATLIITVAFAAIITMPGGFESDPSNNTTTTTTNNGYGGTAAFVLTDTLAFLLSFGAASRLIWTVLTKGVESLIEDIRFAQGVVQAALVAMTLAFGTGAYCVLAHHCDWIAEVILGVVCVYTLHPFMELLPSLFGKSREALEALGLAYRSGPKSCAKRFPLWIKEMFSKRHDHVPAAHVECKITG</sequence>
<feature type="transmembrane region" description="Helical" evidence="9">
    <location>
        <begin position="510"/>
        <end position="531"/>
    </location>
</feature>
<gene>
    <name evidence="11" type="ORF">QJS10_CPA01g00996</name>
</gene>
<feature type="transmembrane region" description="Helical" evidence="9">
    <location>
        <begin position="484"/>
        <end position="504"/>
    </location>
</feature>
<evidence type="ECO:0000256" key="5">
    <source>
        <dbReference type="ARBA" id="ARBA00023043"/>
    </source>
</evidence>
<keyword evidence="2 9" id="KW-0812">Transmembrane</keyword>
<evidence type="ECO:0000256" key="3">
    <source>
        <dbReference type="ARBA" id="ARBA00022737"/>
    </source>
</evidence>
<comment type="subcellular location">
    <subcellularLocation>
        <location evidence="1">Membrane</location>
        <topology evidence="1">Multi-pass membrane protein</topology>
    </subcellularLocation>
</comment>
<protein>
    <recommendedName>
        <fullName evidence="10">PGG domain-containing protein</fullName>
    </recommendedName>
</protein>
<proteinExistence type="predicted"/>
<evidence type="ECO:0000256" key="7">
    <source>
        <dbReference type="PROSITE-ProRule" id="PRU00023"/>
    </source>
</evidence>
<dbReference type="PANTHER" id="PTHR24186">
    <property type="entry name" value="PROTEIN PHOSPHATASE 1 REGULATORY SUBUNIT"/>
    <property type="match status" value="1"/>
</dbReference>
<keyword evidence="3" id="KW-0677">Repeat</keyword>
<evidence type="ECO:0000256" key="1">
    <source>
        <dbReference type="ARBA" id="ARBA00004141"/>
    </source>
</evidence>
<feature type="compositionally biased region" description="Acidic residues" evidence="8">
    <location>
        <begin position="371"/>
        <end position="385"/>
    </location>
</feature>
<evidence type="ECO:0000256" key="8">
    <source>
        <dbReference type="SAM" id="MobiDB-lite"/>
    </source>
</evidence>
<evidence type="ECO:0000256" key="4">
    <source>
        <dbReference type="ARBA" id="ARBA00022989"/>
    </source>
</evidence>
<evidence type="ECO:0000256" key="2">
    <source>
        <dbReference type="ARBA" id="ARBA00022692"/>
    </source>
</evidence>
<name>A0AAV9FKY9_ACOCL</name>
<evidence type="ECO:0000313" key="12">
    <source>
        <dbReference type="Proteomes" id="UP001180020"/>
    </source>
</evidence>
<dbReference type="Pfam" id="PF12796">
    <property type="entry name" value="Ank_2"/>
    <property type="match status" value="2"/>
</dbReference>
<keyword evidence="12" id="KW-1185">Reference proteome</keyword>